<dbReference type="PANTHER" id="PTHR44591">
    <property type="entry name" value="STRESS RESPONSE REGULATOR PROTEIN 1"/>
    <property type="match status" value="1"/>
</dbReference>
<dbReference type="PANTHER" id="PTHR44591:SF23">
    <property type="entry name" value="CHEY SUBFAMILY"/>
    <property type="match status" value="1"/>
</dbReference>
<dbReference type="Pfam" id="PF00072">
    <property type="entry name" value="Response_reg"/>
    <property type="match status" value="1"/>
</dbReference>
<evidence type="ECO:0000256" key="2">
    <source>
        <dbReference type="PROSITE-ProRule" id="PRU00169"/>
    </source>
</evidence>
<dbReference type="PROSITE" id="PS50110">
    <property type="entry name" value="RESPONSE_REGULATORY"/>
    <property type="match status" value="1"/>
</dbReference>
<proteinExistence type="predicted"/>
<comment type="caution">
    <text evidence="4">The sequence shown here is derived from an EMBL/GenBank/DDBJ whole genome shotgun (WGS) entry which is preliminary data.</text>
</comment>
<dbReference type="InterPro" id="IPR050595">
    <property type="entry name" value="Bact_response_regulator"/>
</dbReference>
<dbReference type="SMART" id="SM00448">
    <property type="entry name" value="REC"/>
    <property type="match status" value="1"/>
</dbReference>
<keyword evidence="1 2" id="KW-0597">Phosphoprotein</keyword>
<dbReference type="AlphaFoldDB" id="A0A7C3VGD2"/>
<evidence type="ECO:0000313" key="4">
    <source>
        <dbReference type="EMBL" id="HGG00633.1"/>
    </source>
</evidence>
<name>A0A7C3VGD2_9CYAN</name>
<dbReference type="SUPFAM" id="SSF52172">
    <property type="entry name" value="CheY-like"/>
    <property type="match status" value="1"/>
</dbReference>
<dbReference type="EMBL" id="DSPX01000082">
    <property type="protein sequence ID" value="HGG00633.1"/>
    <property type="molecule type" value="Genomic_DNA"/>
</dbReference>
<feature type="modified residue" description="4-aspartylphosphate" evidence="2">
    <location>
        <position position="53"/>
    </location>
</feature>
<accession>A0A7C3VGD2</accession>
<dbReference type="InterPro" id="IPR001789">
    <property type="entry name" value="Sig_transdc_resp-reg_receiver"/>
</dbReference>
<protein>
    <submittedName>
        <fullName evidence="4">Response regulator</fullName>
    </submittedName>
</protein>
<sequence length="131" mass="14090">MKTVLIVEDDPANLFVFAKMVSKRGGLAVKHTEDVAEVLTIAGTGAADIILMDVSLPHSEYQGKVVSGIEISKMLKANPQTAKVPVILVTSEGTASDAKQYLMESRADGYFAKPIVDWPKFLAQLNSMLPA</sequence>
<dbReference type="GO" id="GO:0000160">
    <property type="term" value="P:phosphorelay signal transduction system"/>
    <property type="evidence" value="ECO:0007669"/>
    <property type="project" value="InterPro"/>
</dbReference>
<feature type="domain" description="Response regulatory" evidence="3">
    <location>
        <begin position="3"/>
        <end position="128"/>
    </location>
</feature>
<reference evidence="4" key="1">
    <citation type="journal article" date="2020" name="mSystems">
        <title>Genome- and Community-Level Interaction Insights into Carbon Utilization and Element Cycling Functions of Hydrothermarchaeota in Hydrothermal Sediment.</title>
        <authorList>
            <person name="Zhou Z."/>
            <person name="Liu Y."/>
            <person name="Xu W."/>
            <person name="Pan J."/>
            <person name="Luo Z.H."/>
            <person name="Li M."/>
        </authorList>
    </citation>
    <scope>NUCLEOTIDE SEQUENCE [LARGE SCALE GENOMIC DNA]</scope>
    <source>
        <strain evidence="4">SpSt-374</strain>
    </source>
</reference>
<dbReference type="InterPro" id="IPR011006">
    <property type="entry name" value="CheY-like_superfamily"/>
</dbReference>
<gene>
    <name evidence="4" type="ORF">ENR15_08265</name>
</gene>
<dbReference type="Gene3D" id="3.40.50.2300">
    <property type="match status" value="1"/>
</dbReference>
<evidence type="ECO:0000256" key="1">
    <source>
        <dbReference type="ARBA" id="ARBA00022553"/>
    </source>
</evidence>
<evidence type="ECO:0000259" key="3">
    <source>
        <dbReference type="PROSITE" id="PS50110"/>
    </source>
</evidence>
<organism evidence="4">
    <name type="scientific">Planktothricoides sp. SpSt-374</name>
    <dbReference type="NCBI Taxonomy" id="2282167"/>
    <lineage>
        <taxon>Bacteria</taxon>
        <taxon>Bacillati</taxon>
        <taxon>Cyanobacteriota</taxon>
        <taxon>Cyanophyceae</taxon>
        <taxon>Oscillatoriophycideae</taxon>
        <taxon>Oscillatoriales</taxon>
        <taxon>Oscillatoriaceae</taxon>
        <taxon>Planktothricoides</taxon>
    </lineage>
</organism>